<dbReference type="RefSeq" id="WP_090893795.1">
    <property type="nucleotide sequence ID" value="NZ_CZPZ01000001.1"/>
</dbReference>
<reference evidence="2" key="1">
    <citation type="submission" date="2015-10" db="EMBL/GenBank/DDBJ databases">
        <authorList>
            <person name="Luecker S."/>
            <person name="Luecker S."/>
        </authorList>
    </citation>
    <scope>NUCLEOTIDE SEQUENCE [LARGE SCALE GENOMIC DNA]</scope>
</reference>
<evidence type="ECO:0000313" key="1">
    <source>
        <dbReference type="EMBL" id="CUS31570.1"/>
    </source>
</evidence>
<dbReference type="Proteomes" id="UP000198736">
    <property type="component" value="Unassembled WGS sequence"/>
</dbReference>
<gene>
    <name evidence="1" type="ORF">COMA2_10180</name>
</gene>
<name>A0A0S4L8X2_9BACT</name>
<dbReference type="EMBL" id="CZPZ01000001">
    <property type="protein sequence ID" value="CUS31570.1"/>
    <property type="molecule type" value="Genomic_DNA"/>
</dbReference>
<protein>
    <submittedName>
        <fullName evidence="1">Uncharacterized protein</fullName>
    </submittedName>
</protein>
<sequence>MTVATRRKPIQRSMLKRRPMNLRTLQMMVQSGVVRRADFDPPTFGSRARFHALEEAAHDSNNEVASTQGWLSRIILGRRSPVSVPKRLWRG</sequence>
<evidence type="ECO:0000313" key="2">
    <source>
        <dbReference type="Proteomes" id="UP000198736"/>
    </source>
</evidence>
<proteinExistence type="predicted"/>
<keyword evidence="2" id="KW-1185">Reference proteome</keyword>
<accession>A0A0S4L8X2</accession>
<dbReference type="STRING" id="1742973.COMA2_10180"/>
<dbReference type="OrthoDB" id="9813176at2"/>
<dbReference type="AlphaFoldDB" id="A0A0S4L8X2"/>
<organism evidence="1 2">
    <name type="scientific">Candidatus Nitrospira nitrificans</name>
    <dbReference type="NCBI Taxonomy" id="1742973"/>
    <lineage>
        <taxon>Bacteria</taxon>
        <taxon>Pseudomonadati</taxon>
        <taxon>Nitrospirota</taxon>
        <taxon>Nitrospiria</taxon>
        <taxon>Nitrospirales</taxon>
        <taxon>Nitrospiraceae</taxon>
        <taxon>Nitrospira</taxon>
    </lineage>
</organism>